<feature type="compositionally biased region" description="Low complexity" evidence="8">
    <location>
        <begin position="65"/>
        <end position="79"/>
    </location>
</feature>
<dbReference type="GO" id="GO:0016020">
    <property type="term" value="C:membrane"/>
    <property type="evidence" value="ECO:0007669"/>
    <property type="project" value="UniProtKB-SubCell"/>
</dbReference>
<comment type="function">
    <text evidence="1 7">Required for growth under high-pressure and low-temperature conditions.</text>
</comment>
<dbReference type="EMBL" id="MCFL01000040">
    <property type="protein sequence ID" value="ORZ32904.1"/>
    <property type="molecule type" value="Genomic_DNA"/>
</dbReference>
<dbReference type="STRING" id="765915.A0A1Y2HFX1"/>
<accession>A0A1Y2HFX1</accession>
<keyword evidence="4 7" id="KW-0812">Transmembrane</keyword>
<dbReference type="InterPro" id="IPR038869">
    <property type="entry name" value="DLT1"/>
</dbReference>
<evidence type="ECO:0000313" key="9">
    <source>
        <dbReference type="EMBL" id="ORZ32904.1"/>
    </source>
</evidence>
<dbReference type="Proteomes" id="UP000193411">
    <property type="component" value="Unassembled WGS sequence"/>
</dbReference>
<comment type="subcellular location">
    <subcellularLocation>
        <location evidence="7">Membrane</location>
        <topology evidence="7">Multi-pass membrane protein</topology>
    </subcellularLocation>
</comment>
<evidence type="ECO:0000256" key="2">
    <source>
        <dbReference type="ARBA" id="ARBA00005550"/>
    </source>
</evidence>
<dbReference type="OrthoDB" id="337038at2759"/>
<dbReference type="PANTHER" id="PTHR40021">
    <property type="entry name" value="DEFECT AT LOW TEMPERATURE PROTEIN 1"/>
    <property type="match status" value="1"/>
</dbReference>
<evidence type="ECO:0000256" key="5">
    <source>
        <dbReference type="ARBA" id="ARBA00022989"/>
    </source>
</evidence>
<feature type="region of interest" description="Disordered" evidence="8">
    <location>
        <begin position="31"/>
        <end position="93"/>
    </location>
</feature>
<evidence type="ECO:0000256" key="4">
    <source>
        <dbReference type="ARBA" id="ARBA00022692"/>
    </source>
</evidence>
<feature type="transmembrane region" description="Helical" evidence="7">
    <location>
        <begin position="109"/>
        <end position="128"/>
    </location>
</feature>
<reference evidence="9 10" key="1">
    <citation type="submission" date="2016-07" db="EMBL/GenBank/DDBJ databases">
        <title>Pervasive Adenine N6-methylation of Active Genes in Fungi.</title>
        <authorList>
            <consortium name="DOE Joint Genome Institute"/>
            <person name="Mondo S.J."/>
            <person name="Dannebaum R.O."/>
            <person name="Kuo R.C."/>
            <person name="Labutti K."/>
            <person name="Haridas S."/>
            <person name="Kuo A."/>
            <person name="Salamov A."/>
            <person name="Ahrendt S.R."/>
            <person name="Lipzen A."/>
            <person name="Sullivan W."/>
            <person name="Andreopoulos W.B."/>
            <person name="Clum A."/>
            <person name="Lindquist E."/>
            <person name="Daum C."/>
            <person name="Ramamoorthy G.K."/>
            <person name="Gryganskyi A."/>
            <person name="Culley D."/>
            <person name="Magnuson J.K."/>
            <person name="James T.Y."/>
            <person name="O'Malley M.A."/>
            <person name="Stajich J.E."/>
            <person name="Spatafora J.W."/>
            <person name="Visel A."/>
            <person name="Grigoriev I.V."/>
        </authorList>
    </citation>
    <scope>NUCLEOTIDE SEQUENCE [LARGE SCALE GENOMIC DNA]</scope>
    <source>
        <strain evidence="9 10">PL171</strain>
    </source>
</reference>
<evidence type="ECO:0000256" key="3">
    <source>
        <dbReference type="ARBA" id="ARBA00021353"/>
    </source>
</evidence>
<feature type="transmembrane region" description="Helical" evidence="7">
    <location>
        <begin position="140"/>
        <end position="161"/>
    </location>
</feature>
<feature type="compositionally biased region" description="Pro residues" evidence="8">
    <location>
        <begin position="81"/>
        <end position="93"/>
    </location>
</feature>
<sequence length="356" mass="38625">MASNAQQSDAAPSAIIPMAVLRRNRSATAASSTIQLSTSALPPAPSQQHHHHHHQQATASVPLLHTHPTSRTSSSSMHHQPTPPPAARLPTSPPTTSLLKRLALSTFRLLVWLLIITCALATATDLYLQALKKPYTASIFLQLFIIGSYALLAVASLLFAISRFMTVRYALARLPKMYIPITPADGLPRHVQRHVAAKLDRSTRLVNEAKPDGLAPVADREWGEPGTPLEGVNFRTATLTSVQVLVQHVRTGGWPHLVPRTSEFALRRWLRTLVDARVVDKRVARLYADLVEAARWGDEPITVERYLQAMKVLAVMMAPTGQAAAAPRFSMGSSSETAAAAAGADVSALLKDRADK</sequence>
<protein>
    <recommendedName>
        <fullName evidence="3 7">Defect at low temperature protein 1</fullName>
    </recommendedName>
</protein>
<name>A0A1Y2HFX1_9FUNG</name>
<evidence type="ECO:0000256" key="7">
    <source>
        <dbReference type="RuleBase" id="RU367100"/>
    </source>
</evidence>
<evidence type="ECO:0000256" key="1">
    <source>
        <dbReference type="ARBA" id="ARBA00002489"/>
    </source>
</evidence>
<comment type="similarity">
    <text evidence="2 7">Belongs to the DLT1 family.</text>
</comment>
<dbReference type="PANTHER" id="PTHR40021:SF1">
    <property type="entry name" value="DEFECT AT LOW TEMPERATURE PROTEIN 1"/>
    <property type="match status" value="1"/>
</dbReference>
<feature type="compositionally biased region" description="Polar residues" evidence="8">
    <location>
        <begin position="31"/>
        <end position="40"/>
    </location>
</feature>
<proteinExistence type="inferred from homology"/>
<organism evidence="9 10">
    <name type="scientific">Catenaria anguillulae PL171</name>
    <dbReference type="NCBI Taxonomy" id="765915"/>
    <lineage>
        <taxon>Eukaryota</taxon>
        <taxon>Fungi</taxon>
        <taxon>Fungi incertae sedis</taxon>
        <taxon>Blastocladiomycota</taxon>
        <taxon>Blastocladiomycetes</taxon>
        <taxon>Blastocladiales</taxon>
        <taxon>Catenariaceae</taxon>
        <taxon>Catenaria</taxon>
    </lineage>
</organism>
<feature type="non-terminal residue" evidence="9">
    <location>
        <position position="356"/>
    </location>
</feature>
<evidence type="ECO:0000313" key="10">
    <source>
        <dbReference type="Proteomes" id="UP000193411"/>
    </source>
</evidence>
<evidence type="ECO:0000256" key="8">
    <source>
        <dbReference type="SAM" id="MobiDB-lite"/>
    </source>
</evidence>
<comment type="caution">
    <text evidence="9">The sequence shown here is derived from an EMBL/GenBank/DDBJ whole genome shotgun (WGS) entry which is preliminary data.</text>
</comment>
<keyword evidence="6 7" id="KW-0472">Membrane</keyword>
<evidence type="ECO:0000256" key="6">
    <source>
        <dbReference type="ARBA" id="ARBA00023136"/>
    </source>
</evidence>
<keyword evidence="10" id="KW-1185">Reference proteome</keyword>
<dbReference type="AlphaFoldDB" id="A0A1Y2HFX1"/>
<keyword evidence="5 7" id="KW-1133">Transmembrane helix</keyword>
<gene>
    <name evidence="7" type="primary">DLT1</name>
    <name evidence="9" type="ORF">BCR44DRAFT_24473</name>
</gene>